<organism evidence="1 2">
    <name type="scientific">Gossypium stocksii</name>
    <dbReference type="NCBI Taxonomy" id="47602"/>
    <lineage>
        <taxon>Eukaryota</taxon>
        <taxon>Viridiplantae</taxon>
        <taxon>Streptophyta</taxon>
        <taxon>Embryophyta</taxon>
        <taxon>Tracheophyta</taxon>
        <taxon>Spermatophyta</taxon>
        <taxon>Magnoliopsida</taxon>
        <taxon>eudicotyledons</taxon>
        <taxon>Gunneridae</taxon>
        <taxon>Pentapetalae</taxon>
        <taxon>rosids</taxon>
        <taxon>malvids</taxon>
        <taxon>Malvales</taxon>
        <taxon>Malvaceae</taxon>
        <taxon>Malvoideae</taxon>
        <taxon>Gossypium</taxon>
    </lineage>
</organism>
<evidence type="ECO:0008006" key="3">
    <source>
        <dbReference type="Google" id="ProtNLM"/>
    </source>
</evidence>
<evidence type="ECO:0000313" key="1">
    <source>
        <dbReference type="EMBL" id="KAH1113690.1"/>
    </source>
</evidence>
<comment type="caution">
    <text evidence="1">The sequence shown here is derived from an EMBL/GenBank/DDBJ whole genome shotgun (WGS) entry which is preliminary data.</text>
</comment>
<dbReference type="EMBL" id="JAIQCV010000003">
    <property type="protein sequence ID" value="KAH1113690.1"/>
    <property type="molecule type" value="Genomic_DNA"/>
</dbReference>
<name>A0A9D3W7L5_9ROSI</name>
<dbReference type="AlphaFoldDB" id="A0A9D3W7L5"/>
<dbReference type="Proteomes" id="UP000828251">
    <property type="component" value="Unassembled WGS sequence"/>
</dbReference>
<evidence type="ECO:0000313" key="2">
    <source>
        <dbReference type="Proteomes" id="UP000828251"/>
    </source>
</evidence>
<dbReference type="OrthoDB" id="10526722at2759"/>
<accession>A0A9D3W7L5</accession>
<keyword evidence="2" id="KW-1185">Reference proteome</keyword>
<gene>
    <name evidence="1" type="ORF">J1N35_007068</name>
</gene>
<protein>
    <recommendedName>
        <fullName evidence="3">RNase H type-1 domain-containing protein</fullName>
    </recommendedName>
</protein>
<reference evidence="1 2" key="1">
    <citation type="journal article" date="2021" name="Plant Biotechnol. J.">
        <title>Multi-omics assisted identification of the key and species-specific regulatory components of drought-tolerant mechanisms in Gossypium stocksii.</title>
        <authorList>
            <person name="Yu D."/>
            <person name="Ke L."/>
            <person name="Zhang D."/>
            <person name="Wu Y."/>
            <person name="Sun Y."/>
            <person name="Mei J."/>
            <person name="Sun J."/>
            <person name="Sun Y."/>
        </authorList>
    </citation>
    <scope>NUCLEOTIDE SEQUENCE [LARGE SCALE GENOMIC DNA]</scope>
    <source>
        <strain evidence="2">cv. E1</strain>
        <tissue evidence="1">Leaf</tissue>
    </source>
</reference>
<proteinExistence type="predicted"/>
<sequence length="173" mass="19961">MEHNLQDQQAMRLSGRVNWPCLFEIIIWRLWKNRNLRIFQGLSWSTNEVINVSLCWAKQYVSTFRTKGTKPSWTDLIPDSLDSWVYLNTDGSVKYEGIFAATGGILRDQKGIGIVGYTRYLGFVKLLIRNYGAFSMGCKLPLIVVFRKFLSGQIILKRLTSFMREFGKALILP</sequence>